<dbReference type="EMBL" id="CAJVPW010000007">
    <property type="protein sequence ID" value="CAG8439025.1"/>
    <property type="molecule type" value="Genomic_DNA"/>
</dbReference>
<sequence length="769" mass="87765">MKEYHDLLVHTVYERHPISVIGYYPLRMNLTAVSNKFKDIFFVAIYDSIFAYRLNPYHDDDDTPKKPFKKLNRPVDSVSPDDEELHVINAIKVGEIGFEEVLVSVDESGNIHVWYTSNLEKNPLRFKNNESTWGITLHGPRRLLAVSANSHEITIFNLQYGLQRLQPSAKFSDSQDMSSKQKYSLRGHRHNIPNISFSSCGQFLVSCSIDRSCRIWNVNTGQTIAVYDVSNEWGWSACFVSKSNFKNANKTISRNLRTHKDTNDRSRSRADRVYSESESERDNIPTPLRSVTPTIGFFPLDTEYEDGYDENTEITIVYNDYGEVEAVNEENESNYSDVQGTNNNNENVSDGSDHDHGSHTPVPDDMSDDEWSPSAETRDMYSNNLNVQNSDEISLSERTENGNSQRHPSPIFYASRFPSTSITQQILPAIYFSNNSPAYSPATPQYMQEPSSSTTSGLGQNLPYTPPATYSPPPQTPSINDISTSQEQVTATFSSSSNSDHIRPESPVYSPMSPEYSPINTNYTPESPHYDPMSPQYTPTSPSYNPTYARPRAQDFFDDIPENSYENERSPRLYSHLEEQEGSYRSRSLNRRIAIAIDNMEMHKTLKGRVPKISQDLVLFGSQHDLFLLDPKSNLSIQSSLRRVVCKSDSRRASYLDSNDRLNMVEWIPDLSLAIVASQKGKVALVRLLKEISTKGIEHYYLHDEKLIPQNPLPNAPLIGMFVVKNDNLQDPSLYFYNLHLIYADGSMYCYEIRRREQTNDLRLDNIWI</sequence>
<keyword evidence="2" id="KW-1185">Reference proteome</keyword>
<dbReference type="Proteomes" id="UP000789366">
    <property type="component" value="Unassembled WGS sequence"/>
</dbReference>
<comment type="caution">
    <text evidence="1">The sequence shown here is derived from an EMBL/GenBank/DDBJ whole genome shotgun (WGS) entry which is preliminary data.</text>
</comment>
<protein>
    <submittedName>
        <fullName evidence="1">15051_t:CDS:1</fullName>
    </submittedName>
</protein>
<reference evidence="1" key="1">
    <citation type="submission" date="2021-06" db="EMBL/GenBank/DDBJ databases">
        <authorList>
            <person name="Kallberg Y."/>
            <person name="Tangrot J."/>
            <person name="Rosling A."/>
        </authorList>
    </citation>
    <scope>NUCLEOTIDE SEQUENCE</scope>
    <source>
        <strain evidence="1">28 12/20/2015</strain>
    </source>
</reference>
<evidence type="ECO:0000313" key="2">
    <source>
        <dbReference type="Proteomes" id="UP000789366"/>
    </source>
</evidence>
<gene>
    <name evidence="1" type="ORF">SPELUC_LOCUS27</name>
</gene>
<name>A0ACA9JW09_9GLOM</name>
<evidence type="ECO:0000313" key="1">
    <source>
        <dbReference type="EMBL" id="CAG8439025.1"/>
    </source>
</evidence>
<proteinExistence type="predicted"/>
<accession>A0ACA9JW09</accession>
<organism evidence="1 2">
    <name type="scientific">Cetraspora pellucida</name>
    <dbReference type="NCBI Taxonomy" id="1433469"/>
    <lineage>
        <taxon>Eukaryota</taxon>
        <taxon>Fungi</taxon>
        <taxon>Fungi incertae sedis</taxon>
        <taxon>Mucoromycota</taxon>
        <taxon>Glomeromycotina</taxon>
        <taxon>Glomeromycetes</taxon>
        <taxon>Diversisporales</taxon>
        <taxon>Gigasporaceae</taxon>
        <taxon>Cetraspora</taxon>
    </lineage>
</organism>